<sequence length="257" mass="28543">MFIDNFSRSTTCKPRPYRPISASNSPKSYIATRPFLQNYDQSICQSLLQLAATKPLLPMELRELLVDGNCLLVLSKEDQLSSDSTVFHKTTSLFSWLKPLVYPSPPSLLTERIVLYITVSHSRNEKDLFLEGLPRATYLEEREKLPDSLSNQQIALVYSTNKPPPPPQTSSKSSHHALSIGWDKAVATAPAREQQRSNSVQEKPPELQSTTVPATTAAAAVSCPIADGATTRPTTVLQVGTALTEQKNHHMESYYHH</sequence>
<protein>
    <submittedName>
        <fullName evidence="2">Uncharacterized protein</fullName>
    </submittedName>
</protein>
<comment type="caution">
    <text evidence="2">The sequence shown here is derived from an EMBL/GenBank/DDBJ whole genome shotgun (WGS) entry which is preliminary data.</text>
</comment>
<dbReference type="Proteomes" id="UP000235392">
    <property type="component" value="Unassembled WGS sequence"/>
</dbReference>
<accession>A0A2N5U2Y9</accession>
<proteinExistence type="predicted"/>
<organism evidence="2 3">
    <name type="scientific">Puccinia coronata f. sp. avenae</name>
    <dbReference type="NCBI Taxonomy" id="200324"/>
    <lineage>
        <taxon>Eukaryota</taxon>
        <taxon>Fungi</taxon>
        <taxon>Dikarya</taxon>
        <taxon>Basidiomycota</taxon>
        <taxon>Pucciniomycotina</taxon>
        <taxon>Pucciniomycetes</taxon>
        <taxon>Pucciniales</taxon>
        <taxon>Pucciniaceae</taxon>
        <taxon>Puccinia</taxon>
    </lineage>
</organism>
<evidence type="ECO:0000313" key="3">
    <source>
        <dbReference type="Proteomes" id="UP000235392"/>
    </source>
</evidence>
<evidence type="ECO:0000256" key="1">
    <source>
        <dbReference type="SAM" id="MobiDB-lite"/>
    </source>
</evidence>
<name>A0A2N5U2Y9_9BASI</name>
<reference evidence="2 3" key="1">
    <citation type="submission" date="2017-11" db="EMBL/GenBank/DDBJ databases">
        <title>De novo assembly and phasing of dikaryotic genomes from two isolates of Puccinia coronata f. sp. avenae, the causal agent of oat crown rust.</title>
        <authorList>
            <person name="Miller M.E."/>
            <person name="Zhang Y."/>
            <person name="Omidvar V."/>
            <person name="Sperschneider J."/>
            <person name="Schwessinger B."/>
            <person name="Raley C."/>
            <person name="Palmer J.M."/>
            <person name="Garnica D."/>
            <person name="Upadhyaya N."/>
            <person name="Rathjen J."/>
            <person name="Taylor J.M."/>
            <person name="Park R.F."/>
            <person name="Dodds P.N."/>
            <person name="Hirsch C.D."/>
            <person name="Kianian S.F."/>
            <person name="Figueroa M."/>
        </authorList>
    </citation>
    <scope>NUCLEOTIDE SEQUENCE [LARGE SCALE GENOMIC DNA]</scope>
    <source>
        <strain evidence="2">12SD80</strain>
    </source>
</reference>
<dbReference type="EMBL" id="PGCI01000252">
    <property type="protein sequence ID" value="PLW32092.1"/>
    <property type="molecule type" value="Genomic_DNA"/>
</dbReference>
<dbReference type="AlphaFoldDB" id="A0A2N5U2Y9"/>
<feature type="region of interest" description="Disordered" evidence="1">
    <location>
        <begin position="188"/>
        <end position="213"/>
    </location>
</feature>
<gene>
    <name evidence="2" type="ORF">PCASD_16992</name>
</gene>
<evidence type="ECO:0000313" key="2">
    <source>
        <dbReference type="EMBL" id="PLW32092.1"/>
    </source>
</evidence>
<feature type="region of interest" description="Disordered" evidence="1">
    <location>
        <begin position="158"/>
        <end position="177"/>
    </location>
</feature>